<keyword evidence="2" id="KW-0479">Metal-binding</keyword>
<evidence type="ECO:0000256" key="4">
    <source>
        <dbReference type="ARBA" id="ARBA00023002"/>
    </source>
</evidence>
<dbReference type="GO" id="GO:0004399">
    <property type="term" value="F:histidinol dehydrogenase activity"/>
    <property type="evidence" value="ECO:0007669"/>
    <property type="project" value="TreeGrafter"/>
</dbReference>
<sequence>MPPIQGKLPNATIAAAHFARADEIFVPGGTQAIAAMAISMETINKLDFIAGPGNAFAAEAKRLLFVEIGIDLFASPTEVLIVADEAADPFMVAVLITTSEKVGHVAINPVDKLLENLPTAELAGTSWRDYGEVILVDSVNEAYKLADKFSSEHVQILTPNPREAL</sequence>
<dbReference type="STRING" id="1325735.A0A428SND4"/>
<comment type="similarity">
    <text evidence="5">Belongs to the histidinol dehydrogenase family.</text>
</comment>
<dbReference type="AlphaFoldDB" id="A0A428SND4"/>
<dbReference type="GO" id="GO:0000105">
    <property type="term" value="P:L-histidine biosynthetic process"/>
    <property type="evidence" value="ECO:0007669"/>
    <property type="project" value="TreeGrafter"/>
</dbReference>
<gene>
    <name evidence="6" type="ORF">CEP52_014297</name>
</gene>
<dbReference type="Pfam" id="PF00815">
    <property type="entry name" value="Histidinol_dh"/>
    <property type="match status" value="1"/>
</dbReference>
<dbReference type="EMBL" id="NKCK01000219">
    <property type="protein sequence ID" value="RSL91282.1"/>
    <property type="molecule type" value="Genomic_DNA"/>
</dbReference>
<dbReference type="Gene3D" id="3.40.50.1980">
    <property type="entry name" value="Nitrogenase molybdenum iron protein domain"/>
    <property type="match status" value="2"/>
</dbReference>
<keyword evidence="7" id="KW-1185">Reference proteome</keyword>
<protein>
    <submittedName>
        <fullName evidence="6">Uncharacterized protein</fullName>
    </submittedName>
</protein>
<dbReference type="PANTHER" id="PTHR21256:SF14">
    <property type="entry name" value="HISTIDINOL DEHYDROGENASE"/>
    <property type="match status" value="1"/>
</dbReference>
<accession>A0A428SND4</accession>
<dbReference type="Proteomes" id="UP000287144">
    <property type="component" value="Unassembled WGS sequence"/>
</dbReference>
<dbReference type="PRINTS" id="PR00083">
    <property type="entry name" value="HOLDHDRGNASE"/>
</dbReference>
<proteinExistence type="inferred from homology"/>
<keyword evidence="3" id="KW-0862">Zinc</keyword>
<name>A0A428SND4_9HYPO</name>
<dbReference type="PANTHER" id="PTHR21256">
    <property type="entry name" value="HISTIDINOL DEHYDROGENASE HDH"/>
    <property type="match status" value="1"/>
</dbReference>
<dbReference type="SUPFAM" id="SSF53720">
    <property type="entry name" value="ALDH-like"/>
    <property type="match status" value="1"/>
</dbReference>
<dbReference type="GO" id="GO:0051287">
    <property type="term" value="F:NAD binding"/>
    <property type="evidence" value="ECO:0007669"/>
    <property type="project" value="InterPro"/>
</dbReference>
<evidence type="ECO:0000256" key="2">
    <source>
        <dbReference type="ARBA" id="ARBA00022723"/>
    </source>
</evidence>
<evidence type="ECO:0000256" key="5">
    <source>
        <dbReference type="RuleBase" id="RU004175"/>
    </source>
</evidence>
<evidence type="ECO:0000256" key="1">
    <source>
        <dbReference type="ARBA" id="ARBA00001947"/>
    </source>
</evidence>
<dbReference type="InterPro" id="IPR016161">
    <property type="entry name" value="Ald_DH/histidinol_DH"/>
</dbReference>
<keyword evidence="4" id="KW-0560">Oxidoreductase</keyword>
<dbReference type="GO" id="GO:0005829">
    <property type="term" value="C:cytosol"/>
    <property type="evidence" value="ECO:0007669"/>
    <property type="project" value="TreeGrafter"/>
</dbReference>
<reference evidence="6 7" key="1">
    <citation type="submission" date="2017-06" db="EMBL/GenBank/DDBJ databases">
        <title>Comparative genomic analysis of Ambrosia Fusariam Clade fungi.</title>
        <authorList>
            <person name="Stajich J.E."/>
            <person name="Carrillo J."/>
            <person name="Kijimoto T."/>
            <person name="Eskalen A."/>
            <person name="O'Donnell K."/>
            <person name="Kasson M."/>
        </authorList>
    </citation>
    <scope>NUCLEOTIDE SEQUENCE [LARGE SCALE GENOMIC DNA]</scope>
    <source>
        <strain evidence="6 7">NRRL62579</strain>
    </source>
</reference>
<evidence type="ECO:0000313" key="7">
    <source>
        <dbReference type="Proteomes" id="UP000287144"/>
    </source>
</evidence>
<comment type="cofactor">
    <cofactor evidence="1">
        <name>Zn(2+)</name>
        <dbReference type="ChEBI" id="CHEBI:29105"/>
    </cofactor>
</comment>
<organism evidence="6 7">
    <name type="scientific">Fusarium oligoseptatum</name>
    <dbReference type="NCBI Taxonomy" id="2604345"/>
    <lineage>
        <taxon>Eukaryota</taxon>
        <taxon>Fungi</taxon>
        <taxon>Dikarya</taxon>
        <taxon>Ascomycota</taxon>
        <taxon>Pezizomycotina</taxon>
        <taxon>Sordariomycetes</taxon>
        <taxon>Hypocreomycetidae</taxon>
        <taxon>Hypocreales</taxon>
        <taxon>Nectriaceae</taxon>
        <taxon>Fusarium</taxon>
        <taxon>Fusarium solani species complex</taxon>
    </lineage>
</organism>
<dbReference type="InterPro" id="IPR012131">
    <property type="entry name" value="Hstdl_DH"/>
</dbReference>
<dbReference type="GO" id="GO:0046872">
    <property type="term" value="F:metal ion binding"/>
    <property type="evidence" value="ECO:0007669"/>
    <property type="project" value="UniProtKB-KW"/>
</dbReference>
<comment type="caution">
    <text evidence="6">The sequence shown here is derived from an EMBL/GenBank/DDBJ whole genome shotgun (WGS) entry which is preliminary data.</text>
</comment>
<evidence type="ECO:0000256" key="3">
    <source>
        <dbReference type="ARBA" id="ARBA00022833"/>
    </source>
</evidence>
<evidence type="ECO:0000313" key="6">
    <source>
        <dbReference type="EMBL" id="RSL91282.1"/>
    </source>
</evidence>